<gene>
    <name evidence="3" type="ORF">Adt_11015</name>
</gene>
<comment type="caution">
    <text evidence="3">The sequence shown here is derived from an EMBL/GenBank/DDBJ whole genome shotgun (WGS) entry which is preliminary data.</text>
</comment>
<dbReference type="InterPro" id="IPR011990">
    <property type="entry name" value="TPR-like_helical_dom_sf"/>
</dbReference>
<reference evidence="4" key="1">
    <citation type="submission" date="2024-07" db="EMBL/GenBank/DDBJ databases">
        <title>Two chromosome-level genome assemblies of Korean endemic species Abeliophyllum distichum and Forsythia ovata (Oleaceae).</title>
        <authorList>
            <person name="Jang H."/>
        </authorList>
    </citation>
    <scope>NUCLEOTIDE SEQUENCE [LARGE SCALE GENOMIC DNA]</scope>
</reference>
<keyword evidence="1" id="KW-0677">Repeat</keyword>
<feature type="repeat" description="PPR" evidence="2">
    <location>
        <begin position="183"/>
        <end position="217"/>
    </location>
</feature>
<dbReference type="Proteomes" id="UP001604336">
    <property type="component" value="Unassembled WGS sequence"/>
</dbReference>
<dbReference type="InterPro" id="IPR002885">
    <property type="entry name" value="PPR_rpt"/>
</dbReference>
<dbReference type="PANTHER" id="PTHR24015:SF1885">
    <property type="entry name" value="PENTACOTRIPEPTIDE-REPEAT REGION OF PRORP DOMAIN-CONTAINING PROTEIN"/>
    <property type="match status" value="1"/>
</dbReference>
<protein>
    <submittedName>
        <fullName evidence="3">Pentatricopeptide repeat-containing protein</fullName>
    </submittedName>
</protein>
<dbReference type="InterPro" id="IPR046848">
    <property type="entry name" value="E_motif"/>
</dbReference>
<evidence type="ECO:0000313" key="3">
    <source>
        <dbReference type="EMBL" id="KAL2525961.1"/>
    </source>
</evidence>
<accession>A0ABD1ULN4</accession>
<name>A0ABD1ULN4_9LAMI</name>
<keyword evidence="4" id="KW-1185">Reference proteome</keyword>
<sequence>MGLNSTLSFPYNALLPLSLPSLIRLCTKKNSISKGKEIHAQLITSVSNPDVQTNNHLLTMYLKMGHTDYAQKLFGQMPERNLITWTTLIASYSQMGLSEKALNCLRSMVLDDGISPNNYTYVGAISACANMRALRAGKEIHGKIYRTEEIANSFVNNCLINFYGKCGLLKSVRLVFDGILEPNTISWVSLIAGYCQYGENEEGLRIFLRSLRMGVRVNEFSYGSVLGACAALEMLEVGMQLQGLAVKCGIVMDQYVVTGLVNFYAKCGELELACKAFREADGPPLTAWTALIGGCVQLGKERQAIVLFRKLLSTGLKPSEQTLASVLGAFANEKEVIGGTQLHGIIIKLGFDAFIFVCNAVLDFYAKSDHLEESLKTFWEMDTHDIVSWNALIAGCVNSGHYEVAIRFIRNMSLEGFNPNLYTYSSLLGMCGDLPAIQWGKQTHCCVIKPGFDSNVVVGSALVDMYAKCGRLDDAQKVFNVLPNKNLVSWNSMIAGYAHHGLWTEALEIYDIMLKNGVKPNDITFVGVLSSCGHVGLLEEGLHHFNSMVKDFKIIPKTDHIACMVSLFARKGQMRGAYDFISSNLGQPDKVVWRSLLSGCITNKDLELGKYAAEKILSIDPDDTSAHIMLSNIYADSKMWNEASRIRKLMKEKALKKETGCSWIELQNNIYLFSAGPDMLLQINGVLEVLSGLTSQLFDAGYVPDALVSLVNGD</sequence>
<dbReference type="InterPro" id="IPR046960">
    <property type="entry name" value="PPR_At4g14850-like_plant"/>
</dbReference>
<feature type="repeat" description="PPR" evidence="2">
    <location>
        <begin position="486"/>
        <end position="520"/>
    </location>
</feature>
<dbReference type="Pfam" id="PF20431">
    <property type="entry name" value="E_motif"/>
    <property type="match status" value="1"/>
</dbReference>
<feature type="repeat" description="PPR" evidence="2">
    <location>
        <begin position="284"/>
        <end position="318"/>
    </location>
</feature>
<dbReference type="EMBL" id="JBFOLK010000003">
    <property type="protein sequence ID" value="KAL2525961.1"/>
    <property type="molecule type" value="Genomic_DNA"/>
</dbReference>
<dbReference type="Pfam" id="PF13041">
    <property type="entry name" value="PPR_2"/>
    <property type="match status" value="3"/>
</dbReference>
<feature type="repeat" description="PPR" evidence="2">
    <location>
        <begin position="81"/>
        <end position="116"/>
    </location>
</feature>
<dbReference type="Gene3D" id="1.25.40.10">
    <property type="entry name" value="Tetratricopeptide repeat domain"/>
    <property type="match status" value="6"/>
</dbReference>
<proteinExistence type="predicted"/>
<evidence type="ECO:0000313" key="4">
    <source>
        <dbReference type="Proteomes" id="UP001604336"/>
    </source>
</evidence>
<feature type="repeat" description="PPR" evidence="2">
    <location>
        <begin position="385"/>
        <end position="419"/>
    </location>
</feature>
<evidence type="ECO:0000256" key="1">
    <source>
        <dbReference type="ARBA" id="ARBA00022737"/>
    </source>
</evidence>
<dbReference type="AlphaFoldDB" id="A0ABD1ULN4"/>
<dbReference type="FunFam" id="1.25.40.10:FF:001093">
    <property type="entry name" value="Pentatricopeptide repeat-containing protein At2g34400"/>
    <property type="match status" value="1"/>
</dbReference>
<dbReference type="PANTHER" id="PTHR24015">
    <property type="entry name" value="OS07G0578800 PROTEIN-RELATED"/>
    <property type="match status" value="1"/>
</dbReference>
<dbReference type="PROSITE" id="PS51375">
    <property type="entry name" value="PPR"/>
    <property type="match status" value="5"/>
</dbReference>
<organism evidence="3 4">
    <name type="scientific">Abeliophyllum distichum</name>
    <dbReference type="NCBI Taxonomy" id="126358"/>
    <lineage>
        <taxon>Eukaryota</taxon>
        <taxon>Viridiplantae</taxon>
        <taxon>Streptophyta</taxon>
        <taxon>Embryophyta</taxon>
        <taxon>Tracheophyta</taxon>
        <taxon>Spermatophyta</taxon>
        <taxon>Magnoliopsida</taxon>
        <taxon>eudicotyledons</taxon>
        <taxon>Gunneridae</taxon>
        <taxon>Pentapetalae</taxon>
        <taxon>asterids</taxon>
        <taxon>lamiids</taxon>
        <taxon>Lamiales</taxon>
        <taxon>Oleaceae</taxon>
        <taxon>Forsythieae</taxon>
        <taxon>Abeliophyllum</taxon>
    </lineage>
</organism>
<evidence type="ECO:0000256" key="2">
    <source>
        <dbReference type="PROSITE-ProRule" id="PRU00708"/>
    </source>
</evidence>
<dbReference type="SUPFAM" id="SSF48452">
    <property type="entry name" value="TPR-like"/>
    <property type="match status" value="1"/>
</dbReference>
<dbReference type="Pfam" id="PF01535">
    <property type="entry name" value="PPR"/>
    <property type="match status" value="4"/>
</dbReference>
<dbReference type="NCBIfam" id="TIGR00756">
    <property type="entry name" value="PPR"/>
    <property type="match status" value="4"/>
</dbReference>